<name>A0A0D8X7D6_DICVI</name>
<reference evidence="2" key="2">
    <citation type="journal article" date="2016" name="Sci. Rep.">
        <title>Dictyocaulus viviparus genome, variome and transcriptome elucidate lungworm biology and support future intervention.</title>
        <authorList>
            <person name="McNulty S.N."/>
            <person name="Strube C."/>
            <person name="Rosa B.A."/>
            <person name="Martin J.C."/>
            <person name="Tyagi R."/>
            <person name="Choi Y.J."/>
            <person name="Wang Q."/>
            <person name="Hallsworth Pepin K."/>
            <person name="Zhang X."/>
            <person name="Ozersky P."/>
            <person name="Wilson R.K."/>
            <person name="Sternberg P.W."/>
            <person name="Gasser R.B."/>
            <person name="Mitreva M."/>
        </authorList>
    </citation>
    <scope>NUCLEOTIDE SEQUENCE [LARGE SCALE GENOMIC DNA]</scope>
    <source>
        <strain evidence="2">HannoverDv2000</strain>
    </source>
</reference>
<gene>
    <name evidence="1" type="ORF">DICVIV_13580</name>
</gene>
<dbReference type="OrthoDB" id="2585512at2759"/>
<evidence type="ECO:0000313" key="1">
    <source>
        <dbReference type="EMBL" id="KJH40460.1"/>
    </source>
</evidence>
<evidence type="ECO:0000313" key="2">
    <source>
        <dbReference type="Proteomes" id="UP000053766"/>
    </source>
</evidence>
<reference evidence="1 2" key="1">
    <citation type="submission" date="2013-11" db="EMBL/GenBank/DDBJ databases">
        <title>Draft genome of the bovine lungworm Dictyocaulus viviparus.</title>
        <authorList>
            <person name="Mitreva M."/>
        </authorList>
    </citation>
    <scope>NUCLEOTIDE SEQUENCE [LARGE SCALE GENOMIC DNA]</scope>
    <source>
        <strain evidence="1 2">HannoverDv2000</strain>
    </source>
</reference>
<keyword evidence="2" id="KW-1185">Reference proteome</keyword>
<dbReference type="AlphaFoldDB" id="A0A0D8X7D6"/>
<organism evidence="1 2">
    <name type="scientific">Dictyocaulus viviparus</name>
    <name type="common">Bovine lungworm</name>
    <dbReference type="NCBI Taxonomy" id="29172"/>
    <lineage>
        <taxon>Eukaryota</taxon>
        <taxon>Metazoa</taxon>
        <taxon>Ecdysozoa</taxon>
        <taxon>Nematoda</taxon>
        <taxon>Chromadorea</taxon>
        <taxon>Rhabditida</taxon>
        <taxon>Rhabditina</taxon>
        <taxon>Rhabditomorpha</taxon>
        <taxon>Strongyloidea</taxon>
        <taxon>Metastrongylidae</taxon>
        <taxon>Dictyocaulus</taxon>
    </lineage>
</organism>
<dbReference type="EMBL" id="KN717198">
    <property type="protein sequence ID" value="KJH40460.1"/>
    <property type="molecule type" value="Genomic_DNA"/>
</dbReference>
<sequence>MEIKTCNLTSPGYSQTTFKMGLQRLVQLTKLDSLNLDCITKRDISTGLSIISEEGRLMRNYE</sequence>
<protein>
    <submittedName>
        <fullName evidence="1">Uncharacterized protein</fullName>
    </submittedName>
</protein>
<accession>A0A0D8X7D6</accession>
<dbReference type="Proteomes" id="UP000053766">
    <property type="component" value="Unassembled WGS sequence"/>
</dbReference>
<proteinExistence type="predicted"/>